<evidence type="ECO:0000313" key="8">
    <source>
        <dbReference type="Proteomes" id="UP000236654"/>
    </source>
</evidence>
<comment type="caution">
    <text evidence="7">The sequence shown here is derived from an EMBL/GenBank/DDBJ whole genome shotgun (WGS) entry which is preliminary data.</text>
</comment>
<evidence type="ECO:0008006" key="9">
    <source>
        <dbReference type="Google" id="ProtNLM"/>
    </source>
</evidence>
<dbReference type="PANTHER" id="PTHR23291">
    <property type="entry name" value="BAX INHIBITOR-RELATED"/>
    <property type="match status" value="1"/>
</dbReference>
<dbReference type="Pfam" id="PF01027">
    <property type="entry name" value="Bax1-I"/>
    <property type="match status" value="1"/>
</dbReference>
<evidence type="ECO:0000256" key="3">
    <source>
        <dbReference type="ARBA" id="ARBA00022692"/>
    </source>
</evidence>
<feature type="transmembrane region" description="Helical" evidence="6">
    <location>
        <begin position="88"/>
        <end position="112"/>
    </location>
</feature>
<comment type="subcellular location">
    <subcellularLocation>
        <location evidence="1">Membrane</location>
        <topology evidence="1">Multi-pass membrane protein</topology>
    </subcellularLocation>
</comment>
<proteinExistence type="inferred from homology"/>
<dbReference type="InterPro" id="IPR006214">
    <property type="entry name" value="Bax_inhibitor_1-related"/>
</dbReference>
<accession>A0A2I0R3T8</accession>
<dbReference type="Proteomes" id="UP000236654">
    <property type="component" value="Unassembled WGS sequence"/>
</dbReference>
<comment type="similarity">
    <text evidence="2 6">Belongs to the BI1 family.</text>
</comment>
<dbReference type="OrthoDB" id="9793828at2"/>
<evidence type="ECO:0000256" key="6">
    <source>
        <dbReference type="RuleBase" id="RU004379"/>
    </source>
</evidence>
<keyword evidence="8" id="KW-1185">Reference proteome</keyword>
<keyword evidence="3 6" id="KW-0812">Transmembrane</keyword>
<feature type="transmembrane region" description="Helical" evidence="6">
    <location>
        <begin position="118"/>
        <end position="137"/>
    </location>
</feature>
<feature type="transmembrane region" description="Helical" evidence="6">
    <location>
        <begin position="64"/>
        <end position="81"/>
    </location>
</feature>
<evidence type="ECO:0000256" key="5">
    <source>
        <dbReference type="ARBA" id="ARBA00023136"/>
    </source>
</evidence>
<keyword evidence="4 6" id="KW-1133">Transmembrane helix</keyword>
<dbReference type="GO" id="GO:0005886">
    <property type="term" value="C:plasma membrane"/>
    <property type="evidence" value="ECO:0007669"/>
    <property type="project" value="TreeGrafter"/>
</dbReference>
<evidence type="ECO:0000256" key="4">
    <source>
        <dbReference type="ARBA" id="ARBA00022989"/>
    </source>
</evidence>
<protein>
    <recommendedName>
        <fullName evidence="9">BAX inhibitor (BI)-1/YccA family protein</fullName>
    </recommendedName>
</protein>
<gene>
    <name evidence="7" type="ORF">CW751_06570</name>
</gene>
<feature type="transmembrane region" description="Helical" evidence="6">
    <location>
        <begin position="149"/>
        <end position="167"/>
    </location>
</feature>
<evidence type="ECO:0000256" key="2">
    <source>
        <dbReference type="ARBA" id="ARBA00010350"/>
    </source>
</evidence>
<feature type="transmembrane region" description="Helical" evidence="6">
    <location>
        <begin position="213"/>
        <end position="235"/>
    </location>
</feature>
<dbReference type="PANTHER" id="PTHR23291:SF50">
    <property type="entry name" value="PROTEIN LIFEGUARD 4"/>
    <property type="match status" value="1"/>
</dbReference>
<dbReference type="CDD" id="cd10432">
    <property type="entry name" value="BI-1-like_bacterial"/>
    <property type="match status" value="1"/>
</dbReference>
<dbReference type="EMBL" id="PJNI01000005">
    <property type="protein sequence ID" value="PKR81245.1"/>
    <property type="molecule type" value="Genomic_DNA"/>
</dbReference>
<dbReference type="RefSeq" id="WP_101334205.1">
    <property type="nucleotide sequence ID" value="NZ_PJNI01000005.1"/>
</dbReference>
<evidence type="ECO:0000313" key="7">
    <source>
        <dbReference type="EMBL" id="PKR81245.1"/>
    </source>
</evidence>
<reference evidence="7 8" key="1">
    <citation type="submission" date="2017-12" db="EMBL/GenBank/DDBJ databases">
        <title>The draft genome sequence of Brumimicrobium saltpan LHR20.</title>
        <authorList>
            <person name="Do Z.-J."/>
            <person name="Luo H.-R."/>
        </authorList>
    </citation>
    <scope>NUCLEOTIDE SEQUENCE [LARGE SCALE GENOMIC DNA]</scope>
    <source>
        <strain evidence="7 8">LHR20</strain>
    </source>
</reference>
<name>A0A2I0R3T8_9FLAO</name>
<feature type="transmembrane region" description="Helical" evidence="6">
    <location>
        <begin position="21"/>
        <end position="44"/>
    </location>
</feature>
<keyword evidence="5 6" id="KW-0472">Membrane</keyword>
<organism evidence="7 8">
    <name type="scientific">Brumimicrobium salinarum</name>
    <dbReference type="NCBI Taxonomy" id="2058658"/>
    <lineage>
        <taxon>Bacteria</taxon>
        <taxon>Pseudomonadati</taxon>
        <taxon>Bacteroidota</taxon>
        <taxon>Flavobacteriia</taxon>
        <taxon>Flavobacteriales</taxon>
        <taxon>Crocinitomicaceae</taxon>
        <taxon>Brumimicrobium</taxon>
    </lineage>
</organism>
<evidence type="ECO:0000256" key="1">
    <source>
        <dbReference type="ARBA" id="ARBA00004141"/>
    </source>
</evidence>
<sequence length="239" mass="26075">MENFIDTPVNQTASKAQIKEFFTGVYTYMFMALVVSGVVSWYLANSGLFMQWFIDSATGSVSPLFYVVAFSPLALVFLIQAKYQSFSLAALVGLFVLYSSLIGASLASIFFVYSIGDIATTFFVTAGAFGAMAILGYTTSVDLSKMGSLLYMAFIGIFIAAIVNMFMASEWLAYLISIVGVFVFTGLTAWEMQKLKAIATDTSISSESKQKMSLMGGLTLYILFINLFMSLLHLLGGRD</sequence>
<feature type="transmembrane region" description="Helical" evidence="6">
    <location>
        <begin position="173"/>
        <end position="192"/>
    </location>
</feature>
<dbReference type="AlphaFoldDB" id="A0A2I0R3T8"/>